<dbReference type="OrthoDB" id="1658288at2759"/>
<sequence length="1315" mass="147920">MGSSHQMLPYASNFQIYNSVFTTGVTHVTYIGPHVTQDASQDHGFSLSNVLKCLAPSQYFVGREDTLGKLSNIFLEPCITLWSTNTEVIRDFVTNHLKSRLNFKYPCIFLDASSTQALNAAFADKIREHDLPTKFLLVLENANGSVVEDYIHNLPHSPILVTSTEPAIQKLASFTAFKFQLPDGANQQEMQKVLGSIEKVLEPRQRVATLVANGGTGKTQIVLQFVTNSTSRFSNIWFFDAASNDTLAANFKELGSAAGVGEGVKQVRDFLARMNQNWLCIFDNADDKQVILKDYIPSCSHGNVIVTSRLKETLQMASPECHIDLSDLKREDAIELLLKHSHNERSEENQKSAIHIVDAFGCHALAISTAGAYIGITPTCTLENYLTHFNKKSTKILNYKTKSLDAYQLTVFDAFQLSFDKLHHPTQYLMQICAYLHPTYIPIEIFARAAAFTGSDTSSIDLNPPTEAINVLENFLSLFLGEDSWEDSVVELCQLSLASYDDDKKYLAFHPVMHKCAKETIVNQEYMRQTVMLLLGRATPLGRLIGDQRFYHRILIQASSIQINDLPTFHAKICLSRVFWENASWENTEKLEEGMLEQYRNILGEQHPHTLTSMHNLASTYLEQRRLNVAQQLLEQVIAQRKEVLGDSNGEHHSDILDSMNNLASTYQLQGKLDEAQQLQDQVLEKRKEVIGEAHSDTLTSMSNLAVTYQLQGKLDAAQQLREQVLAKRKQVLGENHPDTLASMSNLAVTYSAQGKLDAAHKLQEKVVAQCKKVIGEHHPNTLHSMSNLAAMYYAQGKVDIAQQLQEQVFTQCVQVLGKHHPDTLALMHNLSNTFHGQGKLDAAQELQEQVLSLRKQVLGDHHPDTLTSMNSLAITYYEQNKLNMAQQLLEQVCAQYKLLLGDHHHPDTLSAMNNLASTYLKQMRVDAAQQLLEKVVAKRKEVLGEHHPDTLDSMNNLASIYQLQGKLDVAHQLREQVLAQRKEVAEEQHPDTLTSMNNLAATYFEQGNLDAAYSLLEKVVALRKVAIGEHHPYTLGSMNNLAIVYRDQGKLEAAQQLLEQVLAQRKEVLGEQHPDTLTSSHYLAITYMSQGKLDAALHLQEEVVAKRKGVLGEQHPDTLTSSNVLALVYQNQGKLDATQQLQEQVLAQCKEALGEHHSLTLALIHNLGITYRTQGKLDVAQQLLEQVIVKRKKVLGKQHPHTLKSMTNLAQTYHQQGKVDAAHQLQQEIENINLLQKSLCSSVPVHKLQMPSTQTCYNTLSYLLFALIIFFVVFLMFYLTYQGIWYYEITLQGYFISSAACIMLAYCIYHYHGN</sequence>
<dbReference type="SMART" id="SM00028">
    <property type="entry name" value="TPR"/>
    <property type="match status" value="9"/>
</dbReference>
<dbReference type="Gene3D" id="1.25.40.10">
    <property type="entry name" value="Tetratricopeptide repeat domain"/>
    <property type="match status" value="4"/>
</dbReference>
<dbReference type="InterPro" id="IPR027417">
    <property type="entry name" value="P-loop_NTPase"/>
</dbReference>
<dbReference type="EMBL" id="ML769614">
    <property type="protein sequence ID" value="KAE9391736.1"/>
    <property type="molecule type" value="Genomic_DNA"/>
</dbReference>
<feature type="transmembrane region" description="Helical" evidence="1">
    <location>
        <begin position="1261"/>
        <end position="1282"/>
    </location>
</feature>
<dbReference type="Pfam" id="PF13374">
    <property type="entry name" value="TPR_10"/>
    <property type="match status" value="4"/>
</dbReference>
<evidence type="ECO:0000313" key="3">
    <source>
        <dbReference type="Proteomes" id="UP000799118"/>
    </source>
</evidence>
<reference evidence="2" key="1">
    <citation type="journal article" date="2019" name="Environ. Microbiol.">
        <title>Fungal ecological strategies reflected in gene transcription - a case study of two litter decomposers.</title>
        <authorList>
            <person name="Barbi F."/>
            <person name="Kohler A."/>
            <person name="Barry K."/>
            <person name="Baskaran P."/>
            <person name="Daum C."/>
            <person name="Fauchery L."/>
            <person name="Ihrmark K."/>
            <person name="Kuo A."/>
            <person name="LaButti K."/>
            <person name="Lipzen A."/>
            <person name="Morin E."/>
            <person name="Grigoriev I.V."/>
            <person name="Henrissat B."/>
            <person name="Lindahl B."/>
            <person name="Martin F."/>
        </authorList>
    </citation>
    <scope>NUCLEOTIDE SEQUENCE</scope>
    <source>
        <strain evidence="2">JB14</strain>
    </source>
</reference>
<organism evidence="2 3">
    <name type="scientific">Gymnopus androsaceus JB14</name>
    <dbReference type="NCBI Taxonomy" id="1447944"/>
    <lineage>
        <taxon>Eukaryota</taxon>
        <taxon>Fungi</taxon>
        <taxon>Dikarya</taxon>
        <taxon>Basidiomycota</taxon>
        <taxon>Agaricomycotina</taxon>
        <taxon>Agaricomycetes</taxon>
        <taxon>Agaricomycetidae</taxon>
        <taxon>Agaricales</taxon>
        <taxon>Marasmiineae</taxon>
        <taxon>Omphalotaceae</taxon>
        <taxon>Gymnopus</taxon>
    </lineage>
</organism>
<dbReference type="PANTHER" id="PTHR46082">
    <property type="entry name" value="ATP/GTP-BINDING PROTEIN-RELATED"/>
    <property type="match status" value="1"/>
</dbReference>
<keyword evidence="3" id="KW-1185">Reference proteome</keyword>
<dbReference type="SUPFAM" id="SSF48452">
    <property type="entry name" value="TPR-like"/>
    <property type="match status" value="6"/>
</dbReference>
<evidence type="ECO:0000313" key="2">
    <source>
        <dbReference type="EMBL" id="KAE9391736.1"/>
    </source>
</evidence>
<dbReference type="Gene3D" id="3.40.50.300">
    <property type="entry name" value="P-loop containing nucleotide triphosphate hydrolases"/>
    <property type="match status" value="1"/>
</dbReference>
<dbReference type="InterPro" id="IPR019734">
    <property type="entry name" value="TPR_rpt"/>
</dbReference>
<name>A0A6A4H1U8_9AGAR</name>
<feature type="transmembrane region" description="Helical" evidence="1">
    <location>
        <begin position="1294"/>
        <end position="1313"/>
    </location>
</feature>
<protein>
    <submittedName>
        <fullName evidence="2">TPR-like protein</fullName>
    </submittedName>
</protein>
<dbReference type="InterPro" id="IPR053137">
    <property type="entry name" value="NLR-like"/>
</dbReference>
<proteinExistence type="predicted"/>
<gene>
    <name evidence="2" type="ORF">BT96DRAFT_299512</name>
</gene>
<accession>A0A6A4H1U8</accession>
<keyword evidence="1" id="KW-0472">Membrane</keyword>
<keyword evidence="1" id="KW-0812">Transmembrane</keyword>
<keyword evidence="1" id="KW-1133">Transmembrane helix</keyword>
<dbReference type="PANTHER" id="PTHR46082:SF11">
    <property type="entry name" value="AAA+ ATPASE DOMAIN-CONTAINING PROTEIN-RELATED"/>
    <property type="match status" value="1"/>
</dbReference>
<evidence type="ECO:0000256" key="1">
    <source>
        <dbReference type="SAM" id="Phobius"/>
    </source>
</evidence>
<dbReference type="SUPFAM" id="SSF52540">
    <property type="entry name" value="P-loop containing nucleoside triphosphate hydrolases"/>
    <property type="match status" value="1"/>
</dbReference>
<dbReference type="PRINTS" id="PR00381">
    <property type="entry name" value="KINESINLIGHT"/>
</dbReference>
<dbReference type="Pfam" id="PF13424">
    <property type="entry name" value="TPR_12"/>
    <property type="match status" value="6"/>
</dbReference>
<dbReference type="Proteomes" id="UP000799118">
    <property type="component" value="Unassembled WGS sequence"/>
</dbReference>
<dbReference type="InterPro" id="IPR011990">
    <property type="entry name" value="TPR-like_helical_dom_sf"/>
</dbReference>